<comment type="similarity">
    <text evidence="1 4">Belongs to the cyclophilin-type PPIase family.</text>
</comment>
<dbReference type="GO" id="GO:0006457">
    <property type="term" value="P:protein folding"/>
    <property type="evidence" value="ECO:0007669"/>
    <property type="project" value="InterPro"/>
</dbReference>
<feature type="domain" description="PPIase cyclophilin-type" evidence="6">
    <location>
        <begin position="49"/>
        <end position="189"/>
    </location>
</feature>
<evidence type="ECO:0000313" key="7">
    <source>
        <dbReference type="EMBL" id="HCT58608.1"/>
    </source>
</evidence>
<evidence type="ECO:0000256" key="3">
    <source>
        <dbReference type="ARBA" id="ARBA00023235"/>
    </source>
</evidence>
<dbReference type="PANTHER" id="PTHR45625:SF4">
    <property type="entry name" value="PEPTIDYLPROLYL ISOMERASE DOMAIN AND WD REPEAT-CONTAINING PROTEIN 1"/>
    <property type="match status" value="1"/>
</dbReference>
<dbReference type="Gene3D" id="2.40.100.10">
    <property type="entry name" value="Cyclophilin-like"/>
    <property type="match status" value="1"/>
</dbReference>
<dbReference type="PROSITE" id="PS00170">
    <property type="entry name" value="CSA_PPIASE_1"/>
    <property type="match status" value="1"/>
</dbReference>
<dbReference type="PRINTS" id="PR00153">
    <property type="entry name" value="CSAPPISMRASE"/>
</dbReference>
<organism evidence="7 8">
    <name type="scientific">Gemmatimonas aurantiaca</name>
    <dbReference type="NCBI Taxonomy" id="173480"/>
    <lineage>
        <taxon>Bacteria</taxon>
        <taxon>Pseudomonadati</taxon>
        <taxon>Gemmatimonadota</taxon>
        <taxon>Gemmatimonadia</taxon>
        <taxon>Gemmatimonadales</taxon>
        <taxon>Gemmatimonadaceae</taxon>
        <taxon>Gemmatimonas</taxon>
    </lineage>
</organism>
<accession>A0A3D4VD95</accession>
<dbReference type="InterPro" id="IPR002130">
    <property type="entry name" value="Cyclophilin-type_PPIase_dom"/>
</dbReference>
<dbReference type="AlphaFoldDB" id="A0A3D4VD95"/>
<dbReference type="EC" id="5.2.1.8" evidence="4"/>
<evidence type="ECO:0000256" key="5">
    <source>
        <dbReference type="SAM" id="MobiDB-lite"/>
    </source>
</evidence>
<name>A0A3D4VD95_9BACT</name>
<dbReference type="SUPFAM" id="SSF50891">
    <property type="entry name" value="Cyclophilin-like"/>
    <property type="match status" value="1"/>
</dbReference>
<reference evidence="7 8" key="1">
    <citation type="journal article" date="2018" name="Nat. Biotechnol.">
        <title>A standardized bacterial taxonomy based on genome phylogeny substantially revises the tree of life.</title>
        <authorList>
            <person name="Parks D.H."/>
            <person name="Chuvochina M."/>
            <person name="Waite D.W."/>
            <person name="Rinke C."/>
            <person name="Skarshewski A."/>
            <person name="Chaumeil P.A."/>
            <person name="Hugenholtz P."/>
        </authorList>
    </citation>
    <scope>NUCLEOTIDE SEQUENCE [LARGE SCALE GENOMIC DNA]</scope>
    <source>
        <strain evidence="7">UBA8844</strain>
    </source>
</reference>
<feature type="compositionally biased region" description="Basic and acidic residues" evidence="5">
    <location>
        <begin position="107"/>
        <end position="118"/>
    </location>
</feature>
<keyword evidence="2 4" id="KW-0697">Rotamase</keyword>
<proteinExistence type="inferred from homology"/>
<feature type="region of interest" description="Disordered" evidence="5">
    <location>
        <begin position="23"/>
        <end position="43"/>
    </location>
</feature>
<evidence type="ECO:0000256" key="2">
    <source>
        <dbReference type="ARBA" id="ARBA00023110"/>
    </source>
</evidence>
<gene>
    <name evidence="7" type="ORF">DGD08_15495</name>
</gene>
<comment type="function">
    <text evidence="4">PPIases accelerate the folding of proteins. It catalyzes the cis-trans isomerization of proline imidic peptide bonds in oligopeptides.</text>
</comment>
<keyword evidence="3 4" id="KW-0413">Isomerase</keyword>
<dbReference type="InterPro" id="IPR029000">
    <property type="entry name" value="Cyclophilin-like_dom_sf"/>
</dbReference>
<evidence type="ECO:0000256" key="1">
    <source>
        <dbReference type="ARBA" id="ARBA00007365"/>
    </source>
</evidence>
<dbReference type="InterPro" id="IPR020892">
    <property type="entry name" value="Cyclophilin-type_PPIase_CS"/>
</dbReference>
<comment type="caution">
    <text evidence="7">The sequence shown here is derived from an EMBL/GenBank/DDBJ whole genome shotgun (WGS) entry which is preliminary data.</text>
</comment>
<sequence length="204" mass="21637">MAAGPASPENPPATAVCWPTFAPARASTPDGSLDRFTDSSDPSTVEKSVAKIATIETNKGTLTAELFAGEAPKTVENFEKLANSGFYDGVKFHRVIPDFVVQGGDPQSRDLPEGDRRIGSGGPGWQIPCETKGNPHTHKVGALSMAHAGRDTGGSQFFLVLSESNTRHLNGVHTVYGQVTEGLEILPTIVQNDHMVSVRVADVD</sequence>
<dbReference type="PROSITE" id="PS50072">
    <property type="entry name" value="CSA_PPIASE_2"/>
    <property type="match status" value="1"/>
</dbReference>
<evidence type="ECO:0000313" key="8">
    <source>
        <dbReference type="Proteomes" id="UP000264071"/>
    </source>
</evidence>
<evidence type="ECO:0000256" key="4">
    <source>
        <dbReference type="RuleBase" id="RU363019"/>
    </source>
</evidence>
<protein>
    <recommendedName>
        <fullName evidence="4">Peptidyl-prolyl cis-trans isomerase</fullName>
        <shortName evidence="4">PPIase</shortName>
        <ecNumber evidence="4">5.2.1.8</ecNumber>
    </recommendedName>
</protein>
<dbReference type="InterPro" id="IPR044666">
    <property type="entry name" value="Cyclophilin_A-like"/>
</dbReference>
<dbReference type="PANTHER" id="PTHR45625">
    <property type="entry name" value="PEPTIDYL-PROLYL CIS-TRANS ISOMERASE-RELATED"/>
    <property type="match status" value="1"/>
</dbReference>
<dbReference type="Pfam" id="PF00160">
    <property type="entry name" value="Pro_isomerase"/>
    <property type="match status" value="1"/>
</dbReference>
<dbReference type="Proteomes" id="UP000264071">
    <property type="component" value="Unassembled WGS sequence"/>
</dbReference>
<dbReference type="GO" id="GO:0003755">
    <property type="term" value="F:peptidyl-prolyl cis-trans isomerase activity"/>
    <property type="evidence" value="ECO:0007669"/>
    <property type="project" value="UniProtKB-UniRule"/>
</dbReference>
<evidence type="ECO:0000259" key="6">
    <source>
        <dbReference type="PROSITE" id="PS50072"/>
    </source>
</evidence>
<feature type="region of interest" description="Disordered" evidence="5">
    <location>
        <begin position="103"/>
        <end position="123"/>
    </location>
</feature>
<dbReference type="EMBL" id="DPIY01000011">
    <property type="protein sequence ID" value="HCT58608.1"/>
    <property type="molecule type" value="Genomic_DNA"/>
</dbReference>
<comment type="catalytic activity">
    <reaction evidence="4">
        <text>[protein]-peptidylproline (omega=180) = [protein]-peptidylproline (omega=0)</text>
        <dbReference type="Rhea" id="RHEA:16237"/>
        <dbReference type="Rhea" id="RHEA-COMP:10747"/>
        <dbReference type="Rhea" id="RHEA-COMP:10748"/>
        <dbReference type="ChEBI" id="CHEBI:83833"/>
        <dbReference type="ChEBI" id="CHEBI:83834"/>
        <dbReference type="EC" id="5.2.1.8"/>
    </reaction>
</comment>
<dbReference type="CDD" id="cd00317">
    <property type="entry name" value="cyclophilin"/>
    <property type="match status" value="1"/>
</dbReference>